<dbReference type="EnsemblMetazoa" id="Aqu2.1.14522_001">
    <property type="protein sequence ID" value="Aqu2.1.14522_001"/>
    <property type="gene ID" value="Aqu2.1.14522"/>
</dbReference>
<dbReference type="PANTHER" id="PTHR46228:SF2">
    <property type="entry name" value="KELCH REPEAT PROTEIN (AFU_ORTHOLOGUE AFUA_4G14350)"/>
    <property type="match status" value="1"/>
</dbReference>
<keyword evidence="3" id="KW-0175">Coiled coil</keyword>
<dbReference type="InterPro" id="IPR015915">
    <property type="entry name" value="Kelch-typ_b-propeller"/>
</dbReference>
<dbReference type="OrthoDB" id="432528at2759"/>
<dbReference type="AlphaFoldDB" id="A0A1X7TJ17"/>
<evidence type="ECO:0000256" key="2">
    <source>
        <dbReference type="ARBA" id="ARBA00022737"/>
    </source>
</evidence>
<keyword evidence="2" id="KW-0677">Repeat</keyword>
<dbReference type="PANTHER" id="PTHR46228">
    <property type="entry name" value="KELCH DOMAIN-CONTAINING PROTEIN"/>
    <property type="match status" value="1"/>
</dbReference>
<keyword evidence="1" id="KW-0880">Kelch repeat</keyword>
<organism evidence="5">
    <name type="scientific">Amphimedon queenslandica</name>
    <name type="common">Sponge</name>
    <dbReference type="NCBI Taxonomy" id="400682"/>
    <lineage>
        <taxon>Eukaryota</taxon>
        <taxon>Metazoa</taxon>
        <taxon>Porifera</taxon>
        <taxon>Demospongiae</taxon>
        <taxon>Heteroscleromorpha</taxon>
        <taxon>Haplosclerida</taxon>
        <taxon>Niphatidae</taxon>
        <taxon>Amphimedon</taxon>
    </lineage>
</organism>
<dbReference type="SUPFAM" id="SSF117281">
    <property type="entry name" value="Kelch motif"/>
    <property type="match status" value="1"/>
</dbReference>
<evidence type="ECO:0000256" key="4">
    <source>
        <dbReference type="SAM" id="MobiDB-lite"/>
    </source>
</evidence>
<proteinExistence type="predicted"/>
<sequence length="542" mass="61381">MKFHSTIDRLDFRTGRWSSHVTRGTSPPLGPMGYFCTVRNNDIFYMSGYCGHDDCYHNDVNLFNTLTYEWNKLISSSDIVMKRGYGGMVCMESMGTEYLLVIGGKGSTPTTYQSQYQYDQLVNGRVRTNEHNLLNLSTREWIIPTISGQCCPPTAGFTLTKISNNKSVLFGGSVNNDEGYTIRVNNVYTCQLESDTTIHWESVKGPVVPASVQWPVGRQSHAITSIISDSPTLVMIGGLGQQNQPVNDSWLLDTSQYQWGKIVLPESVTDRRSHSLSSIMMSPDCVWLVVVGGAGAAEWKDVGRGVKKSFGTFITDPNITMLIELVLTKGQWTVSEILDSTDLTREAYQHKYQSFLKTRQWWQDRCSIVYPTEKEVQQQQYIQVLQHELRVFEVNKTSLQEALLEASQQGDVTDDTYTKTPPPPASVDDSKVKSSIQEWKNTTEEIEKLKANITMLTKEKSELEEKNENSTEENEKLKAKVVDDDMVIAKLTKEKLQLKEELQSMKDTTTAEDNEKELKEREPVKDIGIQFDYIVPSMVDIN</sequence>
<evidence type="ECO:0000313" key="5">
    <source>
        <dbReference type="EnsemblMetazoa" id="Aqu2.1.14522_001"/>
    </source>
</evidence>
<evidence type="ECO:0000256" key="1">
    <source>
        <dbReference type="ARBA" id="ARBA00022441"/>
    </source>
</evidence>
<dbReference type="Gene3D" id="2.120.10.80">
    <property type="entry name" value="Kelch-type beta propeller"/>
    <property type="match status" value="2"/>
</dbReference>
<dbReference type="Pfam" id="PF24681">
    <property type="entry name" value="Kelch_KLHDC2_KLHL20_DRC7"/>
    <property type="match status" value="1"/>
</dbReference>
<feature type="coiled-coil region" evidence="3">
    <location>
        <begin position="439"/>
        <end position="508"/>
    </location>
</feature>
<evidence type="ECO:0000256" key="3">
    <source>
        <dbReference type="SAM" id="Coils"/>
    </source>
</evidence>
<reference evidence="5" key="1">
    <citation type="submission" date="2017-05" db="UniProtKB">
        <authorList>
            <consortium name="EnsemblMetazoa"/>
        </authorList>
    </citation>
    <scope>IDENTIFICATION</scope>
</reference>
<name>A0A1X7TJ17_AMPQE</name>
<dbReference type="InParanoid" id="A0A1X7TJ17"/>
<protein>
    <submittedName>
        <fullName evidence="5">Uncharacterized protein</fullName>
    </submittedName>
</protein>
<feature type="region of interest" description="Disordered" evidence="4">
    <location>
        <begin position="410"/>
        <end position="433"/>
    </location>
</feature>
<accession>A0A1X7TJ17</accession>